<evidence type="ECO:0000256" key="1">
    <source>
        <dbReference type="ARBA" id="ARBA00000085"/>
    </source>
</evidence>
<dbReference type="PANTHER" id="PTHR43065:SF50">
    <property type="entry name" value="HISTIDINE KINASE"/>
    <property type="match status" value="1"/>
</dbReference>
<evidence type="ECO:0000313" key="11">
    <source>
        <dbReference type="Proteomes" id="UP000326169"/>
    </source>
</evidence>
<keyword evidence="4" id="KW-0418">Kinase</keyword>
<evidence type="ECO:0000256" key="5">
    <source>
        <dbReference type="ARBA" id="ARBA00023012"/>
    </source>
</evidence>
<dbReference type="Gene3D" id="1.10.287.130">
    <property type="match status" value="1"/>
</dbReference>
<keyword evidence="11" id="KW-1185">Reference proteome</keyword>
<dbReference type="SMART" id="SM00387">
    <property type="entry name" value="HATPase_c"/>
    <property type="match status" value="1"/>
</dbReference>
<dbReference type="InterPro" id="IPR036890">
    <property type="entry name" value="HATPase_C_sf"/>
</dbReference>
<evidence type="ECO:0000256" key="4">
    <source>
        <dbReference type="ARBA" id="ARBA00022777"/>
    </source>
</evidence>
<dbReference type="InterPro" id="IPR036097">
    <property type="entry name" value="HisK_dim/P_sf"/>
</dbReference>
<reference evidence="10 11" key="1">
    <citation type="journal article" date="2019" name="J Genomics">
        <title>The Draft Genome of a Hydrogen-producing Cyanobacterium, Arthrospira platensis NIES-46.</title>
        <authorList>
            <person name="Suzuki S."/>
            <person name="Yamaguchi H."/>
            <person name="Kawachi M."/>
        </authorList>
    </citation>
    <scope>NUCLEOTIDE SEQUENCE [LARGE SCALE GENOMIC DNA]</scope>
    <source>
        <strain evidence="10 11">NIES-46</strain>
    </source>
</reference>
<dbReference type="SUPFAM" id="SSF52172">
    <property type="entry name" value="CheY-like"/>
    <property type="match status" value="1"/>
</dbReference>
<dbReference type="PROSITE" id="PS50110">
    <property type="entry name" value="RESPONSE_REGULATORY"/>
    <property type="match status" value="1"/>
</dbReference>
<evidence type="ECO:0000256" key="2">
    <source>
        <dbReference type="ARBA" id="ARBA00012438"/>
    </source>
</evidence>
<dbReference type="CDD" id="cd00082">
    <property type="entry name" value="HisKA"/>
    <property type="match status" value="1"/>
</dbReference>
<proteinExistence type="predicted"/>
<sequence>MSAINQIEDKIKAFQVGGVDYITKPFQVEEVMARIHNQLKIQNLPRDLQLQNQQLKATQKQLAATQVELIQKEKMVALNQLVAGIFHELNNPINFISGNLDPAYQYVEDIIELINLYRQEYPHPSPQILARSEKLELDFILEDLQKLIRSLKTGIKRIDQIMLALRIFSRTNEAEMKSIDLHECLNSVLHLIRHRLPGNNHNIEIKVIQQKAENLPFITCYAGLINQVIMNLINNAIDSLQSADSQAHESDWVPTIWITTEQVNPNRVAIRIRDNGMGIAPELQSRLFDPFFTTKTVGQGMGLGLATSYQIVVEKHNGQLILSSIPGEGAEFRVELPIAPISQGSVT</sequence>
<dbReference type="EMBL" id="BIMW01000059">
    <property type="protein sequence ID" value="GCE93052.1"/>
    <property type="molecule type" value="Genomic_DNA"/>
</dbReference>
<dbReference type="Proteomes" id="UP000326169">
    <property type="component" value="Unassembled WGS sequence"/>
</dbReference>
<name>A0A5M3T384_LIMPL</name>
<dbReference type="GeneID" id="301682003"/>
<comment type="caution">
    <text evidence="10">The sequence shown here is derived from an EMBL/GenBank/DDBJ whole genome shotgun (WGS) entry which is preliminary data.</text>
</comment>
<dbReference type="SUPFAM" id="SSF47384">
    <property type="entry name" value="Homodimeric domain of signal transducing histidine kinase"/>
    <property type="match status" value="1"/>
</dbReference>
<dbReference type="Gene3D" id="3.30.565.10">
    <property type="entry name" value="Histidine kinase-like ATPase, C-terminal domain"/>
    <property type="match status" value="1"/>
</dbReference>
<dbReference type="InterPro" id="IPR011006">
    <property type="entry name" value="CheY-like_superfamily"/>
</dbReference>
<keyword evidence="4" id="KW-0808">Transferase</keyword>
<feature type="domain" description="Histidine kinase" evidence="8">
    <location>
        <begin position="84"/>
        <end position="340"/>
    </location>
</feature>
<dbReference type="SUPFAM" id="SSF55874">
    <property type="entry name" value="ATPase domain of HSP90 chaperone/DNA topoisomerase II/histidine kinase"/>
    <property type="match status" value="1"/>
</dbReference>
<keyword evidence="5" id="KW-0902">Two-component regulatory system</keyword>
<evidence type="ECO:0000256" key="7">
    <source>
        <dbReference type="SAM" id="Coils"/>
    </source>
</evidence>
<evidence type="ECO:0000256" key="3">
    <source>
        <dbReference type="ARBA" id="ARBA00022553"/>
    </source>
</evidence>
<comment type="catalytic activity">
    <reaction evidence="1">
        <text>ATP + protein L-histidine = ADP + protein N-phospho-L-histidine.</text>
        <dbReference type="EC" id="2.7.13.3"/>
    </reaction>
</comment>
<feature type="coiled-coil region" evidence="7">
    <location>
        <begin position="48"/>
        <end position="75"/>
    </location>
</feature>
<dbReference type="InterPro" id="IPR005467">
    <property type="entry name" value="His_kinase_dom"/>
</dbReference>
<keyword evidence="3" id="KW-0597">Phosphoprotein</keyword>
<keyword evidence="7" id="KW-0175">Coiled coil</keyword>
<accession>A0A5M3T384</accession>
<dbReference type="PANTHER" id="PTHR43065">
    <property type="entry name" value="SENSOR HISTIDINE KINASE"/>
    <property type="match status" value="1"/>
</dbReference>
<dbReference type="InterPro" id="IPR003594">
    <property type="entry name" value="HATPase_dom"/>
</dbReference>
<dbReference type="Gene3D" id="6.10.250.690">
    <property type="match status" value="1"/>
</dbReference>
<dbReference type="InterPro" id="IPR003661">
    <property type="entry name" value="HisK_dim/P_dom"/>
</dbReference>
<dbReference type="PROSITE" id="PS50109">
    <property type="entry name" value="HIS_KIN"/>
    <property type="match status" value="1"/>
</dbReference>
<dbReference type="RefSeq" id="WP_172973423.1">
    <property type="nucleotide sequence ID" value="NZ_BIMW01000059.1"/>
</dbReference>
<dbReference type="Pfam" id="PF02518">
    <property type="entry name" value="HATPase_c"/>
    <property type="match status" value="1"/>
</dbReference>
<evidence type="ECO:0000313" key="10">
    <source>
        <dbReference type="EMBL" id="GCE93052.1"/>
    </source>
</evidence>
<organism evidence="10 11">
    <name type="scientific">Limnospira platensis NIES-46</name>
    <dbReference type="NCBI Taxonomy" id="1236695"/>
    <lineage>
        <taxon>Bacteria</taxon>
        <taxon>Bacillati</taxon>
        <taxon>Cyanobacteriota</taxon>
        <taxon>Cyanophyceae</taxon>
        <taxon>Oscillatoriophycideae</taxon>
        <taxon>Oscillatoriales</taxon>
        <taxon>Sirenicapillariaceae</taxon>
        <taxon>Limnospira</taxon>
    </lineage>
</organism>
<evidence type="ECO:0000259" key="8">
    <source>
        <dbReference type="PROSITE" id="PS50109"/>
    </source>
</evidence>
<dbReference type="PRINTS" id="PR00344">
    <property type="entry name" value="BCTRLSENSOR"/>
</dbReference>
<protein>
    <recommendedName>
        <fullName evidence="2">histidine kinase</fullName>
        <ecNumber evidence="2">2.7.13.3</ecNumber>
    </recommendedName>
</protein>
<dbReference type="InterPro" id="IPR004358">
    <property type="entry name" value="Sig_transdc_His_kin-like_C"/>
</dbReference>
<feature type="domain" description="Response regulatory" evidence="9">
    <location>
        <begin position="1"/>
        <end position="39"/>
    </location>
</feature>
<dbReference type="EC" id="2.7.13.3" evidence="2"/>
<comment type="caution">
    <text evidence="6">Lacks conserved residue(s) required for the propagation of feature annotation.</text>
</comment>
<dbReference type="InterPro" id="IPR001789">
    <property type="entry name" value="Sig_transdc_resp-reg_receiver"/>
</dbReference>
<evidence type="ECO:0000256" key="6">
    <source>
        <dbReference type="PROSITE-ProRule" id="PRU00169"/>
    </source>
</evidence>
<gene>
    <name evidence="10" type="ORF">NIES46_11010</name>
</gene>
<evidence type="ECO:0000259" key="9">
    <source>
        <dbReference type="PROSITE" id="PS50110"/>
    </source>
</evidence>